<gene>
    <name evidence="3" type="primary">arsA</name>
    <name evidence="3" type="ORF">CR205_10260</name>
</gene>
<evidence type="ECO:0000313" key="3">
    <source>
        <dbReference type="EMBL" id="PYZ98927.1"/>
    </source>
</evidence>
<reference evidence="3 4" key="1">
    <citation type="submission" date="2017-10" db="EMBL/GenBank/DDBJ databases">
        <title>Bacillus sp. nov., a halophilic bacterium isolated from a Yangshapao Lake.</title>
        <authorList>
            <person name="Wang H."/>
        </authorList>
    </citation>
    <scope>NUCLEOTIDE SEQUENCE [LARGE SCALE GENOMIC DNA]</scope>
    <source>
        <strain evidence="3 4">YSP-3</strain>
    </source>
</reference>
<dbReference type="NCBIfam" id="TIGR04291">
    <property type="entry name" value="arsen_driv_ArsA"/>
    <property type="match status" value="1"/>
</dbReference>
<dbReference type="SUPFAM" id="SSF52540">
    <property type="entry name" value="P-loop containing nucleoside triphosphate hydrolases"/>
    <property type="match status" value="2"/>
</dbReference>
<dbReference type="InterPro" id="IPR025723">
    <property type="entry name" value="ArsA/GET3_ATPase-like"/>
</dbReference>
<dbReference type="NCBIfam" id="TIGR00345">
    <property type="entry name" value="GET3_arsA_TRC40"/>
    <property type="match status" value="1"/>
</dbReference>
<dbReference type="InterPro" id="IPR027417">
    <property type="entry name" value="P-loop_NTPase"/>
</dbReference>
<feature type="domain" description="ArsA/GET3 Anion-transporting ATPase-like" evidence="2">
    <location>
        <begin position="332"/>
        <end position="474"/>
    </location>
</feature>
<dbReference type="OrthoDB" id="9780677at2"/>
<comment type="caution">
    <text evidence="3">The sequence shown here is derived from an EMBL/GenBank/DDBJ whole genome shotgun (WGS) entry which is preliminary data.</text>
</comment>
<comment type="similarity">
    <text evidence="1">Belongs to the arsA ATPase family.</text>
</comment>
<dbReference type="Pfam" id="PF02374">
    <property type="entry name" value="ArsA_ATPase"/>
    <property type="match status" value="2"/>
</dbReference>
<keyword evidence="4" id="KW-1185">Reference proteome</keyword>
<dbReference type="PANTHER" id="PTHR10803">
    <property type="entry name" value="ARSENICAL PUMP-DRIVING ATPASE ARSENITE-TRANSLOCATING ATPASE"/>
    <property type="match status" value="1"/>
</dbReference>
<dbReference type="CDD" id="cd02035">
    <property type="entry name" value="ArsA"/>
    <property type="match status" value="2"/>
</dbReference>
<evidence type="ECO:0000313" key="4">
    <source>
        <dbReference type="Proteomes" id="UP000248066"/>
    </source>
</evidence>
<organism evidence="3 4">
    <name type="scientific">Alteribacter lacisalsi</name>
    <dbReference type="NCBI Taxonomy" id="2045244"/>
    <lineage>
        <taxon>Bacteria</taxon>
        <taxon>Bacillati</taxon>
        <taxon>Bacillota</taxon>
        <taxon>Bacilli</taxon>
        <taxon>Bacillales</taxon>
        <taxon>Bacillaceae</taxon>
        <taxon>Alteribacter</taxon>
    </lineage>
</organism>
<dbReference type="RefSeq" id="WP_110519224.1">
    <property type="nucleotide sequence ID" value="NZ_PDOF01000001.1"/>
</dbReference>
<dbReference type="Proteomes" id="UP000248066">
    <property type="component" value="Unassembled WGS sequence"/>
</dbReference>
<dbReference type="EMBL" id="PDOF01000001">
    <property type="protein sequence ID" value="PYZ98927.1"/>
    <property type="molecule type" value="Genomic_DNA"/>
</dbReference>
<dbReference type="AlphaFoldDB" id="A0A2W0HCL1"/>
<evidence type="ECO:0000259" key="2">
    <source>
        <dbReference type="Pfam" id="PF02374"/>
    </source>
</evidence>
<dbReference type="GO" id="GO:0005524">
    <property type="term" value="F:ATP binding"/>
    <property type="evidence" value="ECO:0007669"/>
    <property type="project" value="InterPro"/>
</dbReference>
<accession>A0A2W0HCL1</accession>
<feature type="domain" description="ArsA/GET3 Anion-transporting ATPase-like" evidence="2">
    <location>
        <begin position="15"/>
        <end position="295"/>
    </location>
</feature>
<dbReference type="GO" id="GO:0015446">
    <property type="term" value="F:ATPase-coupled arsenite transmembrane transporter activity"/>
    <property type="evidence" value="ECO:0007669"/>
    <property type="project" value="InterPro"/>
</dbReference>
<dbReference type="PIRSF" id="PIRSF001327">
    <property type="entry name" value="Arsenical_pump-driving_ATPase"/>
    <property type="match status" value="1"/>
</dbReference>
<evidence type="ECO:0000256" key="1">
    <source>
        <dbReference type="ARBA" id="ARBA00011040"/>
    </source>
</evidence>
<dbReference type="InterPro" id="IPR016300">
    <property type="entry name" value="ATPase_ArsA/GET3"/>
</dbReference>
<dbReference type="GO" id="GO:0016887">
    <property type="term" value="F:ATP hydrolysis activity"/>
    <property type="evidence" value="ECO:0007669"/>
    <property type="project" value="InterPro"/>
</dbReference>
<dbReference type="PANTHER" id="PTHR10803:SF3">
    <property type="entry name" value="ATPASE GET3"/>
    <property type="match status" value="1"/>
</dbReference>
<dbReference type="Gene3D" id="3.40.50.300">
    <property type="entry name" value="P-loop containing nucleotide triphosphate hydrolases"/>
    <property type="match status" value="2"/>
</dbReference>
<proteinExistence type="inferred from homology"/>
<name>A0A2W0HCL1_9BACI</name>
<dbReference type="InterPro" id="IPR027541">
    <property type="entry name" value="Ars_ATPase"/>
</dbReference>
<protein>
    <submittedName>
        <fullName evidence="3">Arsenical pump-driving ATPase</fullName>
    </submittedName>
</protein>
<sequence>MTDIFTRDTIPETPFLFFTGKGGVGKTSAACAVSTALADAGRKVLLVSTDPASNLDDVFGIPVGSLPAPVEGVSGLDAVNIDPEAAAEAYRDKVVGPYRDQLPAPVVNQMEEQLSGACTVEIAAFDQFAALVSDERLLSSYDHIVFDTAPTGHTLRLLQLPAAWSGFLDESTHGASCLGPLAGLEAKKALYKKTVNVLADGEQTSLILVARPDQSSLKEAARAGTELAGTGLKNQVLLLNGVFEPADRHDPVAGALYEQQREAVKSIDRHLATLPQFTLPLVSYSLTGAEALRSLLRHEVNGQRVAARQDDKVELPGVEQILNELRTRSSGVIMTMGKGGVGKTVTAAAIAAGLVRAGKKVHLTTTDPADHISHTVLNHEEKERMTVSAIDPEKVTEAYKQNVLARSADSLDEAGLKYLQEDLESPCTEEIAVFQAFADVVGKADDQFVVIDTAPTGHTLLLLDASQSYQKEVARSSGDVPKSVEKLLPRLRNAEETFVAIVTLPEATPVLEAERLEKDLKRAGMMPAWWIVNQSMAATETTDALMRERASYEWKWIDLVMKRYAGRTLVVPWLTNVTKLQELFTETVK</sequence>